<evidence type="ECO:0000313" key="2">
    <source>
        <dbReference type="Proteomes" id="UP001597459"/>
    </source>
</evidence>
<dbReference type="SUPFAM" id="SSF50978">
    <property type="entry name" value="WD40 repeat-like"/>
    <property type="match status" value="1"/>
</dbReference>
<gene>
    <name evidence="1" type="ORF">ACFSTE_16175</name>
</gene>
<sequence length="340" mass="38475">MGKLSKIEKYVEIPIHIEEPKETIEHDVERDFGKTIHINNTLITRHSNRFKIWDITKLSVISLISTTDIGWGGAGQMQLEENFLYISYQERSALDKILMFDISDLSNPVHIRTIETPEYSHFFIKSGIVYLISSIEQGVVTVDANDKKTKIIDLSGENQTMFFDTLTNISKSGNIICVVSRHQGIYIYSQSEDGTYEFRSKHQPANGYSPTSMQWLIPGQQLLLIGNDNVVQYDIRDLQKPKRYKAAKIKTKSVYGTLIEREQEFLVAGNTGAKDKFTMAVLAPSDKGVIVTHKPKIEYKLRTSFGGTIKTGEPIEGVILNDDLVLIIGKYTGFFLLKAE</sequence>
<dbReference type="Proteomes" id="UP001597459">
    <property type="component" value="Unassembled WGS sequence"/>
</dbReference>
<accession>A0ABW5NBE8</accession>
<name>A0ABW5NBE8_9FLAO</name>
<comment type="caution">
    <text evidence="1">The sequence shown here is derived from an EMBL/GenBank/DDBJ whole genome shotgun (WGS) entry which is preliminary data.</text>
</comment>
<protein>
    <submittedName>
        <fullName evidence="1">Uncharacterized protein</fullName>
    </submittedName>
</protein>
<dbReference type="InterPro" id="IPR036322">
    <property type="entry name" value="WD40_repeat_dom_sf"/>
</dbReference>
<dbReference type="RefSeq" id="WP_378254353.1">
    <property type="nucleotide sequence ID" value="NZ_JBHSJV010000001.1"/>
</dbReference>
<organism evidence="1 2">
    <name type="scientific">Aquimarina hainanensis</name>
    <dbReference type="NCBI Taxonomy" id="1578017"/>
    <lineage>
        <taxon>Bacteria</taxon>
        <taxon>Pseudomonadati</taxon>
        <taxon>Bacteroidota</taxon>
        <taxon>Flavobacteriia</taxon>
        <taxon>Flavobacteriales</taxon>
        <taxon>Flavobacteriaceae</taxon>
        <taxon>Aquimarina</taxon>
    </lineage>
</organism>
<evidence type="ECO:0000313" key="1">
    <source>
        <dbReference type="EMBL" id="MFD2592377.1"/>
    </source>
</evidence>
<reference evidence="2" key="1">
    <citation type="journal article" date="2019" name="Int. J. Syst. Evol. Microbiol.">
        <title>The Global Catalogue of Microorganisms (GCM) 10K type strain sequencing project: providing services to taxonomists for standard genome sequencing and annotation.</title>
        <authorList>
            <consortium name="The Broad Institute Genomics Platform"/>
            <consortium name="The Broad Institute Genome Sequencing Center for Infectious Disease"/>
            <person name="Wu L."/>
            <person name="Ma J."/>
        </authorList>
    </citation>
    <scope>NUCLEOTIDE SEQUENCE [LARGE SCALE GENOMIC DNA]</scope>
    <source>
        <strain evidence="2">KCTC 42423</strain>
    </source>
</reference>
<keyword evidence="2" id="KW-1185">Reference proteome</keyword>
<dbReference type="EMBL" id="JBHULX010000039">
    <property type="protein sequence ID" value="MFD2592377.1"/>
    <property type="molecule type" value="Genomic_DNA"/>
</dbReference>
<proteinExistence type="predicted"/>